<name>S8A7V7_DACHA</name>
<dbReference type="EMBL" id="AQGS01000489">
    <property type="protein sequence ID" value="EPS39105.1"/>
    <property type="molecule type" value="Genomic_DNA"/>
</dbReference>
<keyword evidence="1" id="KW-0732">Signal</keyword>
<comment type="caution">
    <text evidence="2">The sequence shown here is derived from an EMBL/GenBank/DDBJ whole genome shotgun (WGS) entry which is preliminary data.</text>
</comment>
<reference evidence="2 3" key="1">
    <citation type="journal article" date="2013" name="PLoS Genet.">
        <title>Genomic mechanisms accounting for the adaptation to parasitism in nematode-trapping fungi.</title>
        <authorList>
            <person name="Meerupati T."/>
            <person name="Andersson K.M."/>
            <person name="Friman E."/>
            <person name="Kumar D."/>
            <person name="Tunlid A."/>
            <person name="Ahren D."/>
        </authorList>
    </citation>
    <scope>NUCLEOTIDE SEQUENCE [LARGE SCALE GENOMIC DNA]</scope>
    <source>
        <strain evidence="2 3">CBS 200.50</strain>
    </source>
</reference>
<reference evidence="3" key="2">
    <citation type="submission" date="2013-04" db="EMBL/GenBank/DDBJ databases">
        <title>Genomic mechanisms accounting for the adaptation to parasitism in nematode-trapping fungi.</title>
        <authorList>
            <person name="Ahren D.G."/>
        </authorList>
    </citation>
    <scope>NUCLEOTIDE SEQUENCE [LARGE SCALE GENOMIC DNA]</scope>
    <source>
        <strain evidence="3">CBS 200.50</strain>
    </source>
</reference>
<sequence length="281" mass="29443">MSPQSSFLAFGLLVTATLGGAIDTNLGVTTENLSQLPDVCNSVVTMATNCGVTTLNFNDQNAENRFFSCFCQNPSLNQAAQQCLQGIDRGQLVGQSTVSTLNTLDTICKQLAIQNPQNGNPTVNLGINPTPTNFNNNNNGGDVQVCNQLANSITSCGAPNIPAVTSINVANCLCQPNVNLSNMAAGCLGYLRTANPAQSSALQFFTNNYCGIYTNPNAGSFGYSTPGNYFGPQPTSYFGNYPSQTIINFGQTSVPRSGASSTRLALSSIFVGAFGLLVVVL</sequence>
<evidence type="ECO:0008006" key="4">
    <source>
        <dbReference type="Google" id="ProtNLM"/>
    </source>
</evidence>
<dbReference type="AlphaFoldDB" id="S8A7V7"/>
<accession>S8A7V7</accession>
<dbReference type="Proteomes" id="UP000015100">
    <property type="component" value="Unassembled WGS sequence"/>
</dbReference>
<protein>
    <recommendedName>
        <fullName evidence="4">Extracellular membrane protein CFEM domain-containing protein</fullName>
    </recommendedName>
</protein>
<evidence type="ECO:0000256" key="1">
    <source>
        <dbReference type="SAM" id="SignalP"/>
    </source>
</evidence>
<proteinExistence type="predicted"/>
<keyword evidence="3" id="KW-1185">Reference proteome</keyword>
<gene>
    <name evidence="2" type="ORF">H072_7132</name>
</gene>
<feature type="signal peptide" evidence="1">
    <location>
        <begin position="1"/>
        <end position="19"/>
    </location>
</feature>
<evidence type="ECO:0000313" key="2">
    <source>
        <dbReference type="EMBL" id="EPS39105.1"/>
    </source>
</evidence>
<organism evidence="2 3">
    <name type="scientific">Dactylellina haptotyla (strain CBS 200.50)</name>
    <name type="common">Nematode-trapping fungus</name>
    <name type="synonym">Monacrosporium haptotylum</name>
    <dbReference type="NCBI Taxonomy" id="1284197"/>
    <lineage>
        <taxon>Eukaryota</taxon>
        <taxon>Fungi</taxon>
        <taxon>Dikarya</taxon>
        <taxon>Ascomycota</taxon>
        <taxon>Pezizomycotina</taxon>
        <taxon>Orbiliomycetes</taxon>
        <taxon>Orbiliales</taxon>
        <taxon>Orbiliaceae</taxon>
        <taxon>Dactylellina</taxon>
    </lineage>
</organism>
<evidence type="ECO:0000313" key="3">
    <source>
        <dbReference type="Proteomes" id="UP000015100"/>
    </source>
</evidence>
<dbReference type="HOGENOM" id="CLU_1023151_0_0_1"/>
<feature type="chain" id="PRO_5004547794" description="Extracellular membrane protein CFEM domain-containing protein" evidence="1">
    <location>
        <begin position="20"/>
        <end position="281"/>
    </location>
</feature>
<dbReference type="OrthoDB" id="5405555at2759"/>